<reference evidence="8 9" key="1">
    <citation type="submission" date="2019-02" db="EMBL/GenBank/DDBJ databases">
        <authorList>
            <person name="Fomenkov A."/>
            <person name="Dubinina G."/>
            <person name="Grabovich M."/>
            <person name="Vincze T."/>
            <person name="Roberts R.J."/>
        </authorList>
    </citation>
    <scope>NUCLEOTIDE SEQUENCE [LARGE SCALE GENOMIC DNA]</scope>
    <source>
        <strain evidence="8 9">P</strain>
    </source>
</reference>
<dbReference type="KEGG" id="sper:EW093_02025"/>
<evidence type="ECO:0000256" key="1">
    <source>
        <dbReference type="ARBA" id="ARBA00004651"/>
    </source>
</evidence>
<dbReference type="Proteomes" id="UP000323824">
    <property type="component" value="Chromosome"/>
</dbReference>
<dbReference type="PANTHER" id="PTHR30566:SF5">
    <property type="entry name" value="MECHANOSENSITIVE ION CHANNEL PROTEIN 1, MITOCHONDRIAL-RELATED"/>
    <property type="match status" value="1"/>
</dbReference>
<feature type="transmembrane region" description="Helical" evidence="6">
    <location>
        <begin position="16"/>
        <end position="37"/>
    </location>
</feature>
<dbReference type="AlphaFoldDB" id="A0A5C1Q6C3"/>
<dbReference type="GO" id="GO:0008381">
    <property type="term" value="F:mechanosensitive monoatomic ion channel activity"/>
    <property type="evidence" value="ECO:0007669"/>
    <property type="project" value="UniProtKB-ARBA"/>
</dbReference>
<feature type="transmembrane region" description="Helical" evidence="6">
    <location>
        <begin position="57"/>
        <end position="78"/>
    </location>
</feature>
<evidence type="ECO:0000259" key="7">
    <source>
        <dbReference type="Pfam" id="PF00924"/>
    </source>
</evidence>
<keyword evidence="2" id="KW-1003">Cell membrane</keyword>
<dbReference type="InterPro" id="IPR011066">
    <property type="entry name" value="MscS_channel_C_sf"/>
</dbReference>
<accession>A0A5C1Q6C3</accession>
<dbReference type="OrthoDB" id="9809206at2"/>
<keyword evidence="5 6" id="KW-0472">Membrane</keyword>
<dbReference type="RefSeq" id="WP_149566783.1">
    <property type="nucleotide sequence ID" value="NZ_CP035807.1"/>
</dbReference>
<dbReference type="SUPFAM" id="SSF50182">
    <property type="entry name" value="Sm-like ribonucleoproteins"/>
    <property type="match status" value="1"/>
</dbReference>
<dbReference type="Gene3D" id="3.30.70.100">
    <property type="match status" value="1"/>
</dbReference>
<evidence type="ECO:0000256" key="2">
    <source>
        <dbReference type="ARBA" id="ARBA00022475"/>
    </source>
</evidence>
<dbReference type="SUPFAM" id="SSF82689">
    <property type="entry name" value="Mechanosensitive channel protein MscS (YggB), C-terminal domain"/>
    <property type="match status" value="1"/>
</dbReference>
<evidence type="ECO:0000313" key="9">
    <source>
        <dbReference type="Proteomes" id="UP000323824"/>
    </source>
</evidence>
<name>A0A5C1Q6C3_9SPIO</name>
<reference evidence="8 9" key="2">
    <citation type="submission" date="2019-09" db="EMBL/GenBank/DDBJ databases">
        <title>Complete Genome Sequence and Methylome Analysis of free living Spirochaetas.</title>
        <authorList>
            <person name="Leshcheva N."/>
            <person name="Mikheeva N."/>
        </authorList>
    </citation>
    <scope>NUCLEOTIDE SEQUENCE [LARGE SCALE GENOMIC DNA]</scope>
    <source>
        <strain evidence="8 9">P</strain>
    </source>
</reference>
<feature type="domain" description="Mechanosensitive ion channel MscS" evidence="7">
    <location>
        <begin position="98"/>
        <end position="174"/>
    </location>
</feature>
<evidence type="ECO:0000256" key="6">
    <source>
        <dbReference type="SAM" id="Phobius"/>
    </source>
</evidence>
<evidence type="ECO:0000256" key="3">
    <source>
        <dbReference type="ARBA" id="ARBA00022692"/>
    </source>
</evidence>
<dbReference type="GO" id="GO:0005886">
    <property type="term" value="C:plasma membrane"/>
    <property type="evidence" value="ECO:0007669"/>
    <property type="project" value="UniProtKB-SubCell"/>
</dbReference>
<evidence type="ECO:0000256" key="4">
    <source>
        <dbReference type="ARBA" id="ARBA00022989"/>
    </source>
</evidence>
<dbReference type="Gene3D" id="1.10.287.1260">
    <property type="match status" value="1"/>
</dbReference>
<feature type="transmembrane region" description="Helical" evidence="6">
    <location>
        <begin position="84"/>
        <end position="111"/>
    </location>
</feature>
<dbReference type="Pfam" id="PF00924">
    <property type="entry name" value="MS_channel_2nd"/>
    <property type="match status" value="1"/>
</dbReference>
<dbReference type="InterPro" id="IPR010920">
    <property type="entry name" value="LSM_dom_sf"/>
</dbReference>
<dbReference type="Gene3D" id="2.30.30.60">
    <property type="match status" value="1"/>
</dbReference>
<dbReference type="PANTHER" id="PTHR30566">
    <property type="entry name" value="YNAI-RELATED MECHANOSENSITIVE ION CHANNEL"/>
    <property type="match status" value="1"/>
</dbReference>
<dbReference type="InterPro" id="IPR023408">
    <property type="entry name" value="MscS_beta-dom_sf"/>
</dbReference>
<keyword evidence="3 6" id="KW-0812">Transmembrane</keyword>
<comment type="subcellular location">
    <subcellularLocation>
        <location evidence="1">Cell membrane</location>
        <topology evidence="1">Multi-pass membrane protein</topology>
    </subcellularLocation>
</comment>
<dbReference type="EMBL" id="CP035807">
    <property type="protein sequence ID" value="QEN03525.1"/>
    <property type="molecule type" value="Genomic_DNA"/>
</dbReference>
<evidence type="ECO:0000256" key="5">
    <source>
        <dbReference type="ARBA" id="ARBA00023136"/>
    </source>
</evidence>
<protein>
    <submittedName>
        <fullName evidence="8">Mechanosensitive ion channel</fullName>
    </submittedName>
</protein>
<evidence type="ECO:0000313" key="8">
    <source>
        <dbReference type="EMBL" id="QEN03525.1"/>
    </source>
</evidence>
<proteinExistence type="predicted"/>
<keyword evidence="9" id="KW-1185">Reference proteome</keyword>
<keyword evidence="4 6" id="KW-1133">Transmembrane helix</keyword>
<sequence>MNKIIDDLFLSGDKEILLKVVYTLITLAISWILKFFISHIIHKKVSEQNARFTVRKIVHYLVTLISLIVIGSIWIVNFSKIGTVFGLFTAGIAISLKDIFLNIAGWLFIFIRRPFSIGDRIEINGSAGDVIDIKLFQFSILEIRNWVDADQSTGRIIDIPNGFVFTNQQINFNKNFDYIWNEIKILVTFESDWEKAKKILLDIIEVESDTLNKEAKMELTKATKKNLIMYANMKPIIYTSIKDSGVLLTIRYLCRPKKRRNSEHTIYEKILREFAKHNDIDFAYPTTRLYNHKIENIDF</sequence>
<gene>
    <name evidence="8" type="ORF">EW093_02025</name>
</gene>
<dbReference type="InterPro" id="IPR006685">
    <property type="entry name" value="MscS_channel_2nd"/>
</dbReference>
<organism evidence="8 9">
    <name type="scientific">Thiospirochaeta perfilievii</name>
    <dbReference type="NCBI Taxonomy" id="252967"/>
    <lineage>
        <taxon>Bacteria</taxon>
        <taxon>Pseudomonadati</taxon>
        <taxon>Spirochaetota</taxon>
        <taxon>Spirochaetia</taxon>
        <taxon>Spirochaetales</taxon>
        <taxon>Spirochaetaceae</taxon>
        <taxon>Thiospirochaeta</taxon>
    </lineage>
</organism>